<evidence type="ECO:0000256" key="5">
    <source>
        <dbReference type="ARBA" id="ARBA00022833"/>
    </source>
</evidence>
<keyword evidence="2" id="KW-0479">Metal-binding</keyword>
<evidence type="ECO:0000259" key="9">
    <source>
        <dbReference type="PROSITE" id="PS50157"/>
    </source>
</evidence>
<dbReference type="FunFam" id="3.30.160.60:FF:002343">
    <property type="entry name" value="Zinc finger protein 33A"/>
    <property type="match status" value="1"/>
</dbReference>
<dbReference type="GO" id="GO:0000981">
    <property type="term" value="F:DNA-binding transcription factor activity, RNA polymerase II-specific"/>
    <property type="evidence" value="ECO:0007669"/>
    <property type="project" value="InterPro"/>
</dbReference>
<evidence type="ECO:0000256" key="6">
    <source>
        <dbReference type="ARBA" id="ARBA00023242"/>
    </source>
</evidence>
<name>A0AAN6IAX6_9EURO</name>
<dbReference type="InterPro" id="IPR051059">
    <property type="entry name" value="VerF-like"/>
</dbReference>
<protein>
    <recommendedName>
        <fullName evidence="9">C2H2-type domain-containing protein</fullName>
    </recommendedName>
</protein>
<dbReference type="PANTHER" id="PTHR40626">
    <property type="entry name" value="MIP31509P"/>
    <property type="match status" value="1"/>
</dbReference>
<dbReference type="Gene3D" id="3.30.160.60">
    <property type="entry name" value="Classic Zinc Finger"/>
    <property type="match status" value="2"/>
</dbReference>
<gene>
    <name evidence="10" type="ORF">EDD36DRAFT_453084</name>
</gene>
<dbReference type="Pfam" id="PF04082">
    <property type="entry name" value="Fungal_trans"/>
    <property type="match status" value="1"/>
</dbReference>
<accession>A0AAN6IAX6</accession>
<evidence type="ECO:0000313" key="10">
    <source>
        <dbReference type="EMBL" id="KAI1610686.1"/>
    </source>
</evidence>
<organism evidence="10 11">
    <name type="scientific">Exophiala viscosa</name>
    <dbReference type="NCBI Taxonomy" id="2486360"/>
    <lineage>
        <taxon>Eukaryota</taxon>
        <taxon>Fungi</taxon>
        <taxon>Dikarya</taxon>
        <taxon>Ascomycota</taxon>
        <taxon>Pezizomycotina</taxon>
        <taxon>Eurotiomycetes</taxon>
        <taxon>Chaetothyriomycetidae</taxon>
        <taxon>Chaetothyriales</taxon>
        <taxon>Herpotrichiellaceae</taxon>
        <taxon>Exophiala</taxon>
    </lineage>
</organism>
<keyword evidence="5" id="KW-0862">Zinc</keyword>
<evidence type="ECO:0000256" key="7">
    <source>
        <dbReference type="PROSITE-ProRule" id="PRU00042"/>
    </source>
</evidence>
<dbReference type="PANTHER" id="PTHR40626:SF7">
    <property type="entry name" value="TRANSCRIPTION FACTOR, PUTATIVE (AFU_ORTHOLOGUE AFUA_1G04110)-RELATED"/>
    <property type="match status" value="1"/>
</dbReference>
<dbReference type="GO" id="GO:0005634">
    <property type="term" value="C:nucleus"/>
    <property type="evidence" value="ECO:0007669"/>
    <property type="project" value="UniProtKB-SubCell"/>
</dbReference>
<dbReference type="SUPFAM" id="SSF57667">
    <property type="entry name" value="beta-beta-alpha zinc fingers"/>
    <property type="match status" value="1"/>
</dbReference>
<dbReference type="GO" id="GO:0008270">
    <property type="term" value="F:zinc ion binding"/>
    <property type="evidence" value="ECO:0007669"/>
    <property type="project" value="UniProtKB-KW"/>
</dbReference>
<dbReference type="PROSITE" id="PS00028">
    <property type="entry name" value="ZINC_FINGER_C2H2_1"/>
    <property type="match status" value="2"/>
</dbReference>
<comment type="caution">
    <text evidence="10">The sequence shown here is derived from an EMBL/GenBank/DDBJ whole genome shotgun (WGS) entry which is preliminary data.</text>
</comment>
<feature type="region of interest" description="Disordered" evidence="8">
    <location>
        <begin position="230"/>
        <end position="249"/>
    </location>
</feature>
<dbReference type="InterPro" id="IPR013087">
    <property type="entry name" value="Znf_C2H2_type"/>
</dbReference>
<keyword evidence="11" id="KW-1185">Reference proteome</keyword>
<evidence type="ECO:0000313" key="11">
    <source>
        <dbReference type="Proteomes" id="UP001203852"/>
    </source>
</evidence>
<evidence type="ECO:0000256" key="3">
    <source>
        <dbReference type="ARBA" id="ARBA00022737"/>
    </source>
</evidence>
<feature type="domain" description="C2H2-type" evidence="9">
    <location>
        <begin position="36"/>
        <end position="63"/>
    </location>
</feature>
<dbReference type="EMBL" id="MU404357">
    <property type="protein sequence ID" value="KAI1610686.1"/>
    <property type="molecule type" value="Genomic_DNA"/>
</dbReference>
<evidence type="ECO:0000256" key="1">
    <source>
        <dbReference type="ARBA" id="ARBA00004123"/>
    </source>
</evidence>
<evidence type="ECO:0000256" key="8">
    <source>
        <dbReference type="SAM" id="MobiDB-lite"/>
    </source>
</evidence>
<dbReference type="CDD" id="cd12148">
    <property type="entry name" value="fungal_TF_MHR"/>
    <property type="match status" value="1"/>
</dbReference>
<feature type="domain" description="C2H2-type" evidence="9">
    <location>
        <begin position="8"/>
        <end position="35"/>
    </location>
</feature>
<dbReference type="GO" id="GO:0006351">
    <property type="term" value="P:DNA-templated transcription"/>
    <property type="evidence" value="ECO:0007669"/>
    <property type="project" value="InterPro"/>
</dbReference>
<keyword evidence="3" id="KW-0677">Repeat</keyword>
<dbReference type="Pfam" id="PF00096">
    <property type="entry name" value="zf-C2H2"/>
    <property type="match status" value="2"/>
</dbReference>
<dbReference type="PROSITE" id="PS50157">
    <property type="entry name" value="ZINC_FINGER_C2H2_2"/>
    <property type="match status" value="2"/>
</dbReference>
<proteinExistence type="predicted"/>
<dbReference type="AlphaFoldDB" id="A0AAN6IAX6"/>
<sequence>MRKTLLRKKCQYCERRFSKAEHLKRHERSHTGERPYTCRLCDKSFSRSDVLHRHVRHHAQGTSEDAEAEAEAEVLDSATGQDLIEPQASSGAVRNLDNVTTIVETTTPSWQRLQNGTTSSQLIGQATEPVAAAYEGDPFWNASFSSGLEHQMNPHELLWPVHVDQDTNQQDADTFMAVHQEQPLFPLSAGIEGHQRPIQPAGMQQPEIFAQHPVSSTTSEYPEIHPIASGTFEGRRQESLPQDRPSPQARELLDTQSLSAANWYYDLEIIGENAYSSRDPFPLMPDSAAFDFVDVIDPTHPPNRTPCLPLSNERFEKLMRCWPNRRDDAIRLMQTLWQDVASHTEENLFSQALPPPRVPYDHRQSGSRWGLDEECRLRLQHDCDFSFLTEHPSPARCNNNNDPIDHDASIRESISGSPRRNHPIASTVIDFPPAEILDMSLDLYFRRFHTLIPFIHVPTFDAKSTPSSMLFSMCLIGLTMLNTDGATKFVRICFSSILEKCSTELASRSLGICTPPQLMSTFAACYLTVNLATMSPETAHHEQALTLSVQMISIAQRHGLFTANDGDPLTMTLIAQHTDGEQKWKSWARIESAKRLIVCLIMADSWSAYMFHTSPIIHTDRLQILLSCEDALFRAGSAKKWAQIVHSGSLVLMPSLALDPSSAHLQKFETPLDDFGMYGLLSIIWLYILEADYRLLPPNTHKVKGKLRVPSEVYAQDPRVRFVGSLLFNVVDLYGDRFERMNPNCMVLWHSMCIMLTTDLRIIELGAGCAGAGRARQALDDIAAWSQTAAARRACVHAGQTFMIMSKRKVSDGTMFHSEATLFISALVLGLYLLTVSNTAEADGNETLESLELLDDVDWRSVVHEGLTPNGQPYNGAESLAKRFIRDGGSIQFSGLIHHGGYQSARRILLDYAGLLGDVGRWKVRNYSRVLRILSDTLLDVDIPASGNDF</sequence>
<dbReference type="Proteomes" id="UP001203852">
    <property type="component" value="Unassembled WGS sequence"/>
</dbReference>
<dbReference type="GO" id="GO:0000978">
    <property type="term" value="F:RNA polymerase II cis-regulatory region sequence-specific DNA binding"/>
    <property type="evidence" value="ECO:0007669"/>
    <property type="project" value="InterPro"/>
</dbReference>
<evidence type="ECO:0000256" key="2">
    <source>
        <dbReference type="ARBA" id="ARBA00022723"/>
    </source>
</evidence>
<dbReference type="GO" id="GO:0000785">
    <property type="term" value="C:chromatin"/>
    <property type="evidence" value="ECO:0007669"/>
    <property type="project" value="TreeGrafter"/>
</dbReference>
<dbReference type="InterPro" id="IPR036236">
    <property type="entry name" value="Znf_C2H2_sf"/>
</dbReference>
<comment type="subcellular location">
    <subcellularLocation>
        <location evidence="1">Nucleus</location>
    </subcellularLocation>
</comment>
<dbReference type="InterPro" id="IPR007219">
    <property type="entry name" value="XnlR_reg_dom"/>
</dbReference>
<dbReference type="SMART" id="SM00355">
    <property type="entry name" value="ZnF_C2H2"/>
    <property type="match status" value="2"/>
</dbReference>
<evidence type="ECO:0000256" key="4">
    <source>
        <dbReference type="ARBA" id="ARBA00022771"/>
    </source>
</evidence>
<reference evidence="10" key="1">
    <citation type="journal article" date="2022" name="bioRxiv">
        <title>Deciphering the potential niche of two novel black yeast fungi from a biological soil crust based on their genomes, phenotypes, and melanin regulation.</title>
        <authorList>
            <consortium name="DOE Joint Genome Institute"/>
            <person name="Carr E.C."/>
            <person name="Barton Q."/>
            <person name="Grambo S."/>
            <person name="Sullivan M."/>
            <person name="Renfro C.M."/>
            <person name="Kuo A."/>
            <person name="Pangilinan J."/>
            <person name="Lipzen A."/>
            <person name="Keymanesh K."/>
            <person name="Savage E."/>
            <person name="Barry K."/>
            <person name="Grigoriev I.V."/>
            <person name="Riekhof W.R."/>
            <person name="Harris S.S."/>
        </authorList>
    </citation>
    <scope>NUCLEOTIDE SEQUENCE</scope>
    <source>
        <strain evidence="10">JF 03-4F</strain>
    </source>
</reference>
<keyword evidence="4 7" id="KW-0863">Zinc-finger</keyword>
<keyword evidence="6" id="KW-0539">Nucleus</keyword>